<reference evidence="1 2" key="1">
    <citation type="journal article" date="2014" name="Arch. Virol.">
        <title>Complete genome sequence of enterobacteria phage 4MG, a new member of the subgroup "PVP-SE1-like phage" of the "rV5-like viruses".</title>
        <authorList>
            <person name="Kim M."/>
            <person name="Heu S."/>
            <person name="Ryu S."/>
        </authorList>
    </citation>
    <scope>NUCLEOTIDE SEQUENCE [LARGE SCALE GENOMIC DNA]</scope>
</reference>
<organism evidence="1 2">
    <name type="scientific">Escherichia phage 4MG</name>
    <dbReference type="NCBI Taxonomy" id="1391428"/>
    <lineage>
        <taxon>Viruses</taxon>
        <taxon>Duplodnaviria</taxon>
        <taxon>Heunggongvirae</taxon>
        <taxon>Uroviricota</taxon>
        <taxon>Caudoviricetes</taxon>
        <taxon>Vequintavirinae</taxon>
        <taxon>Seunavirus</taxon>
        <taxon>Seunavirus 4MG</taxon>
    </lineage>
</organism>
<sequence length="97" mass="10861">MTTTNKTTTAPAKFFLARIYCMYDGKEFPTVDLIVDHSLEDATNEAENRCAAAHYSFDDIDEVNESGYWSDCGAHVVRVKSVTEISAATYEELKNLL</sequence>
<dbReference type="RefSeq" id="YP_008857440.1">
    <property type="nucleotide sequence ID" value="NC_022968.1"/>
</dbReference>
<dbReference type="Proteomes" id="UP000018620">
    <property type="component" value="Segment"/>
</dbReference>
<name>V5KT00_9CAUD</name>
<protein>
    <submittedName>
        <fullName evidence="1">Hyphothetical protein</fullName>
    </submittedName>
</protein>
<proteinExistence type="predicted"/>
<evidence type="ECO:0000313" key="2">
    <source>
        <dbReference type="Proteomes" id="UP000018620"/>
    </source>
</evidence>
<dbReference type="KEGG" id="vg:17776474"/>
<dbReference type="EMBL" id="KF550303">
    <property type="protein sequence ID" value="AGZ17698.1"/>
    <property type="molecule type" value="Genomic_DNA"/>
</dbReference>
<dbReference type="OrthoDB" id="33209at10239"/>
<evidence type="ECO:0000313" key="1">
    <source>
        <dbReference type="EMBL" id="AGZ17698.1"/>
    </source>
</evidence>
<keyword evidence="2" id="KW-1185">Reference proteome</keyword>
<accession>V5KT00</accession>
<gene>
    <name evidence="1" type="ORF">4MG_224</name>
</gene>